<sequence>MSGPRENFYRHAKAFRVRKLSDTATFALDKMESITNQPWRDLRVKYHDIFVHIARMRYKERELFRFLHTVKQHEDELFKWTPEMRTFAQDVVFYFLDLNDLDKHIMEIRGPFKQGLVQLSFLLRAT</sequence>
<organism evidence="1 2">
    <name type="scientific">Penicillium frequentans</name>
    <dbReference type="NCBI Taxonomy" id="3151616"/>
    <lineage>
        <taxon>Eukaryota</taxon>
        <taxon>Fungi</taxon>
        <taxon>Dikarya</taxon>
        <taxon>Ascomycota</taxon>
        <taxon>Pezizomycotina</taxon>
        <taxon>Eurotiomycetes</taxon>
        <taxon>Eurotiomycetidae</taxon>
        <taxon>Eurotiales</taxon>
        <taxon>Aspergillaceae</taxon>
        <taxon>Penicillium</taxon>
    </lineage>
</organism>
<accession>A0AAD6CI74</accession>
<evidence type="ECO:0000313" key="1">
    <source>
        <dbReference type="EMBL" id="KAJ5523944.1"/>
    </source>
</evidence>
<gene>
    <name evidence="1" type="ORF">N7494_010594</name>
</gene>
<dbReference type="AlphaFoldDB" id="A0AAD6CI74"/>
<dbReference type="EMBL" id="JAQIZZ010000008">
    <property type="protein sequence ID" value="KAJ5523944.1"/>
    <property type="molecule type" value="Genomic_DNA"/>
</dbReference>
<name>A0AAD6CI74_9EURO</name>
<proteinExistence type="predicted"/>
<comment type="caution">
    <text evidence="1">The sequence shown here is derived from an EMBL/GenBank/DDBJ whole genome shotgun (WGS) entry which is preliminary data.</text>
</comment>
<keyword evidence="2" id="KW-1185">Reference proteome</keyword>
<dbReference type="Proteomes" id="UP001220324">
    <property type="component" value="Unassembled WGS sequence"/>
</dbReference>
<evidence type="ECO:0000313" key="2">
    <source>
        <dbReference type="Proteomes" id="UP001220324"/>
    </source>
</evidence>
<reference evidence="1 2" key="1">
    <citation type="journal article" date="2023" name="IMA Fungus">
        <title>Comparative genomic study of the Penicillium genus elucidates a diverse pangenome and 15 lateral gene transfer events.</title>
        <authorList>
            <person name="Petersen C."/>
            <person name="Sorensen T."/>
            <person name="Nielsen M.R."/>
            <person name="Sondergaard T.E."/>
            <person name="Sorensen J.L."/>
            <person name="Fitzpatrick D.A."/>
            <person name="Frisvad J.C."/>
            <person name="Nielsen K.L."/>
        </authorList>
    </citation>
    <scope>NUCLEOTIDE SEQUENCE [LARGE SCALE GENOMIC DNA]</scope>
    <source>
        <strain evidence="1 2">IBT 35679</strain>
    </source>
</reference>
<protein>
    <submittedName>
        <fullName evidence="1">Uncharacterized protein</fullName>
    </submittedName>
</protein>